<name>A0A2G8S0P2_9APHY</name>
<evidence type="ECO:0000313" key="2">
    <source>
        <dbReference type="EMBL" id="PIL27339.1"/>
    </source>
</evidence>
<proteinExistence type="predicted"/>
<dbReference type="AlphaFoldDB" id="A0A2G8S0P2"/>
<accession>A0A2G8S0P2</accession>
<feature type="compositionally biased region" description="Basic and acidic residues" evidence="1">
    <location>
        <begin position="234"/>
        <end position="255"/>
    </location>
</feature>
<dbReference type="Gene3D" id="3.30.160.60">
    <property type="entry name" value="Classic Zinc Finger"/>
    <property type="match status" value="1"/>
</dbReference>
<organism evidence="2 3">
    <name type="scientific">Ganoderma sinense ZZ0214-1</name>
    <dbReference type="NCBI Taxonomy" id="1077348"/>
    <lineage>
        <taxon>Eukaryota</taxon>
        <taxon>Fungi</taxon>
        <taxon>Dikarya</taxon>
        <taxon>Basidiomycota</taxon>
        <taxon>Agaricomycotina</taxon>
        <taxon>Agaricomycetes</taxon>
        <taxon>Polyporales</taxon>
        <taxon>Polyporaceae</taxon>
        <taxon>Ganoderma</taxon>
    </lineage>
</organism>
<protein>
    <submittedName>
        <fullName evidence="2">Uncharacterized protein</fullName>
    </submittedName>
</protein>
<keyword evidence="3" id="KW-1185">Reference proteome</keyword>
<evidence type="ECO:0000313" key="3">
    <source>
        <dbReference type="Proteomes" id="UP000230002"/>
    </source>
</evidence>
<comment type="caution">
    <text evidence="2">The sequence shown here is derived from an EMBL/GenBank/DDBJ whole genome shotgun (WGS) entry which is preliminary data.</text>
</comment>
<feature type="region of interest" description="Disordered" evidence="1">
    <location>
        <begin position="193"/>
        <end position="296"/>
    </location>
</feature>
<feature type="region of interest" description="Disordered" evidence="1">
    <location>
        <begin position="43"/>
        <end position="67"/>
    </location>
</feature>
<dbReference type="Proteomes" id="UP000230002">
    <property type="component" value="Unassembled WGS sequence"/>
</dbReference>
<feature type="region of interest" description="Disordered" evidence="1">
    <location>
        <begin position="104"/>
        <end position="142"/>
    </location>
</feature>
<dbReference type="OrthoDB" id="10261408at2759"/>
<feature type="compositionally biased region" description="Low complexity" evidence="1">
    <location>
        <begin position="104"/>
        <end position="115"/>
    </location>
</feature>
<sequence>MAIFNHPLYFYDTYPFDYSSEMFNPASAPPAVNDATNTKTNHLTRTSSLTDIRNLHGPSTTTTHSPPSSPLYVPYLDLWDENAFPPIDIPLPGTLIASQPLASSSALQPPYSSSSDAVEDNENDGDPSVQVPGPSDPRGIWEVSPLSLDADADGVLDGCIIAEVRYLKPSDAPLEPDFLGESEYARARRQLEFQQPPSNRLPGSPARPFGRVPAPSTEPTAATLNSLGSGTVVERPRRSQRENKRATPPVVDDKQTTTSTSGKGKGRAVAHEPVPTSSKVSGKSKRKREASGKDASAIAEVNSTQPPAFKKQKLSTKEVEKMMTVAAMVGHFASYHYSENERKSEEKLRCRWGECEKELTYGQLVRHVKADHIDARWPCLDCGMKFTRPNGVSRHKSSESACTKNQAAATSRACQ</sequence>
<evidence type="ECO:0000256" key="1">
    <source>
        <dbReference type="SAM" id="MobiDB-lite"/>
    </source>
</evidence>
<reference evidence="2 3" key="1">
    <citation type="journal article" date="2015" name="Sci. Rep.">
        <title>Chromosome-level genome map provides insights into diverse defense mechanisms in the medicinal fungus Ganoderma sinense.</title>
        <authorList>
            <person name="Zhu Y."/>
            <person name="Xu J."/>
            <person name="Sun C."/>
            <person name="Zhou S."/>
            <person name="Xu H."/>
            <person name="Nelson D.R."/>
            <person name="Qian J."/>
            <person name="Song J."/>
            <person name="Luo H."/>
            <person name="Xiang L."/>
            <person name="Li Y."/>
            <person name="Xu Z."/>
            <person name="Ji A."/>
            <person name="Wang L."/>
            <person name="Lu S."/>
            <person name="Hayward A."/>
            <person name="Sun W."/>
            <person name="Li X."/>
            <person name="Schwartz D.C."/>
            <person name="Wang Y."/>
            <person name="Chen S."/>
        </authorList>
    </citation>
    <scope>NUCLEOTIDE SEQUENCE [LARGE SCALE GENOMIC DNA]</scope>
    <source>
        <strain evidence="2 3">ZZ0214-1</strain>
    </source>
</reference>
<gene>
    <name evidence="2" type="ORF">GSI_10486</name>
</gene>
<dbReference type="EMBL" id="AYKW01000034">
    <property type="protein sequence ID" value="PIL27339.1"/>
    <property type="molecule type" value="Genomic_DNA"/>
</dbReference>
<feature type="compositionally biased region" description="Polar residues" evidence="1">
    <location>
        <begin position="217"/>
        <end position="229"/>
    </location>
</feature>